<gene>
    <name evidence="3" type="ORF">I5V89_03065</name>
</gene>
<dbReference type="EMBL" id="JADUOV010000001">
    <property type="protein sequence ID" value="MBH1788848.1"/>
    <property type="molecule type" value="Genomic_DNA"/>
</dbReference>
<organism evidence="3 4">
    <name type="scientific">Stenotrophomonas maltophilia</name>
    <name type="common">Pseudomonas maltophilia</name>
    <name type="synonym">Xanthomonas maltophilia</name>
    <dbReference type="NCBI Taxonomy" id="40324"/>
    <lineage>
        <taxon>Bacteria</taxon>
        <taxon>Pseudomonadati</taxon>
        <taxon>Pseudomonadota</taxon>
        <taxon>Gammaproteobacteria</taxon>
        <taxon>Lysobacterales</taxon>
        <taxon>Lysobacteraceae</taxon>
        <taxon>Stenotrophomonas</taxon>
        <taxon>Stenotrophomonas maltophilia group</taxon>
    </lineage>
</organism>
<comment type="similarity">
    <text evidence="1">Belongs to the barstar family.</text>
</comment>
<dbReference type="Gene3D" id="3.30.370.10">
    <property type="entry name" value="Barstar-like"/>
    <property type="match status" value="1"/>
</dbReference>
<evidence type="ECO:0000256" key="1">
    <source>
        <dbReference type="ARBA" id="ARBA00006845"/>
    </source>
</evidence>
<evidence type="ECO:0000259" key="2">
    <source>
        <dbReference type="Pfam" id="PF01337"/>
    </source>
</evidence>
<feature type="domain" description="Barstar (barnase inhibitor)" evidence="2">
    <location>
        <begin position="5"/>
        <end position="74"/>
    </location>
</feature>
<evidence type="ECO:0000313" key="4">
    <source>
        <dbReference type="Proteomes" id="UP000634179"/>
    </source>
</evidence>
<proteinExistence type="inferred from homology"/>
<comment type="caution">
    <text evidence="3">The sequence shown here is derived from an EMBL/GenBank/DDBJ whole genome shotgun (WGS) entry which is preliminary data.</text>
</comment>
<dbReference type="Pfam" id="PF01337">
    <property type="entry name" value="Barstar"/>
    <property type="match status" value="1"/>
</dbReference>
<dbReference type="AlphaFoldDB" id="A0AA40Y5Q6"/>
<accession>A0AA40Y5Q6</accession>
<name>A0AA40Y5Q6_STEMA</name>
<dbReference type="Proteomes" id="UP000634179">
    <property type="component" value="Unassembled WGS sequence"/>
</dbReference>
<dbReference type="InterPro" id="IPR035905">
    <property type="entry name" value="Barstar-like_sf"/>
</dbReference>
<evidence type="ECO:0000313" key="3">
    <source>
        <dbReference type="EMBL" id="MBH1788848.1"/>
    </source>
</evidence>
<sequence>MSLILQIEGCAIHDIPSLYAEINRVFMPGEDWQLGPSLDALDDLLHGVHGALAGHERATVIWSDIEHSRAALGRTSTCQWLQSKLEAPGTFNTRTIARQLDALQRGEGPTYFEIVMDIFASHRQITLVPA</sequence>
<protein>
    <submittedName>
        <fullName evidence="3">Barstar family protein</fullName>
    </submittedName>
</protein>
<dbReference type="InterPro" id="IPR000468">
    <property type="entry name" value="Barstar"/>
</dbReference>
<reference evidence="3" key="1">
    <citation type="submission" date="2020-11" db="EMBL/GenBank/DDBJ databases">
        <title>Enhanced detection system for hospital associated transmission using whole genome sequencing surveillance.</title>
        <authorList>
            <person name="Harrison L.H."/>
            <person name="Van Tyne D."/>
            <person name="Marsh J.W."/>
            <person name="Griffith M.P."/>
            <person name="Snyder D.J."/>
            <person name="Cooper V.S."/>
            <person name="Mustapha M."/>
        </authorList>
    </citation>
    <scope>NUCLEOTIDE SEQUENCE</scope>
    <source>
        <strain evidence="3">STEN00053</strain>
    </source>
</reference>